<evidence type="ECO:0000313" key="1">
    <source>
        <dbReference type="EMBL" id="PWU52134.1"/>
    </source>
</evidence>
<dbReference type="OrthoDB" id="9790035at2"/>
<protein>
    <submittedName>
        <fullName evidence="1">FAD-binding monooxygenase</fullName>
    </submittedName>
</protein>
<organism evidence="1 2">
    <name type="scientific">Micromonospora globispora</name>
    <dbReference type="NCBI Taxonomy" id="1450148"/>
    <lineage>
        <taxon>Bacteria</taxon>
        <taxon>Bacillati</taxon>
        <taxon>Actinomycetota</taxon>
        <taxon>Actinomycetes</taxon>
        <taxon>Micromonosporales</taxon>
        <taxon>Micromonosporaceae</taxon>
        <taxon>Micromonospora</taxon>
    </lineage>
</organism>
<keyword evidence="2" id="KW-1185">Reference proteome</keyword>
<dbReference type="EMBL" id="QGSV01000074">
    <property type="protein sequence ID" value="PWU52134.1"/>
    <property type="molecule type" value="Genomic_DNA"/>
</dbReference>
<proteinExistence type="predicted"/>
<dbReference type="InterPro" id="IPR036188">
    <property type="entry name" value="FAD/NAD-bd_sf"/>
</dbReference>
<dbReference type="Gene3D" id="3.50.50.60">
    <property type="entry name" value="FAD/NAD(P)-binding domain"/>
    <property type="match status" value="1"/>
</dbReference>
<dbReference type="AlphaFoldDB" id="A0A317KK50"/>
<keyword evidence="1" id="KW-0560">Oxidoreductase</keyword>
<gene>
    <name evidence="1" type="ORF">DLJ46_03685</name>
</gene>
<sequence length="458" mass="49550">MGNYVGDHAVVLGGSIGGSLAARMLADAYRKVTVVDRDELTGVTGPRRAIPQGHHIHALLARGKQILDEVFPGFTDELAAIGVPVGDFGTSLSWYFDGQMIKKAETGLVCVAAGRPLLEDRVRRRVRELDNVTYRERTDVLGLVASPDRSRIIGARVQPNTGGGAEEVLAADLVVDVTGRGSRTPRWLVELGYPQVEEEQVKMDLTYTTCDFHGPLPFDPIGDDIALIPVATPAIPRGAIFARLPDRYAISLTGVLGDRPPTDYKGFLAYVESLPVPEIYKSVRDAEPMGPPMSFHFPASIRRHYERMSRLPEGLLVMGDAACVFNPVYGQGMTVAAIESTVLRRHLAQGAPQPRAFFRDLSKVIDAPWDMSAGADLGFPGVQGRRTLKVRMGNAYIPRLQAAATADGTLSAAFLRAAGLVDPPQALMRPSIISRVLRGGRRPFDGPLNGGQQGREKA</sequence>
<dbReference type="PANTHER" id="PTHR43422:SF3">
    <property type="entry name" value="THIAMINE THIAZOLE SYNTHASE"/>
    <property type="match status" value="1"/>
</dbReference>
<name>A0A317KK50_9ACTN</name>
<dbReference type="PANTHER" id="PTHR43422">
    <property type="entry name" value="THIAMINE THIAZOLE SYNTHASE"/>
    <property type="match status" value="1"/>
</dbReference>
<keyword evidence="1" id="KW-0503">Monooxygenase</keyword>
<accession>A0A317KK50</accession>
<reference evidence="2" key="1">
    <citation type="submission" date="2018-05" db="EMBL/GenBank/DDBJ databases">
        <title>Micromonospora globispora sp. nov. and Micromonospora rugosa sp. nov., isolated from marine sediment.</title>
        <authorList>
            <person name="Carro L."/>
            <person name="Aysel V."/>
            <person name="Cetin D."/>
            <person name="Igual J.M."/>
            <person name="Klenk H.-P."/>
            <person name="Trujillo M.E."/>
            <person name="Sahin N."/>
        </authorList>
    </citation>
    <scope>NUCLEOTIDE SEQUENCE [LARGE SCALE GENOMIC DNA]</scope>
    <source>
        <strain evidence="2">S2904</strain>
    </source>
</reference>
<dbReference type="SUPFAM" id="SSF51905">
    <property type="entry name" value="FAD/NAD(P)-binding domain"/>
    <property type="match status" value="1"/>
</dbReference>
<evidence type="ECO:0000313" key="2">
    <source>
        <dbReference type="Proteomes" id="UP000245683"/>
    </source>
</evidence>
<dbReference type="GO" id="GO:0004497">
    <property type="term" value="F:monooxygenase activity"/>
    <property type="evidence" value="ECO:0007669"/>
    <property type="project" value="UniProtKB-KW"/>
</dbReference>
<dbReference type="RefSeq" id="WP_109943244.1">
    <property type="nucleotide sequence ID" value="NZ_QGSV01000074.1"/>
</dbReference>
<comment type="caution">
    <text evidence="1">The sequence shown here is derived from an EMBL/GenBank/DDBJ whole genome shotgun (WGS) entry which is preliminary data.</text>
</comment>
<dbReference type="Proteomes" id="UP000245683">
    <property type="component" value="Unassembled WGS sequence"/>
</dbReference>